<keyword evidence="7 14" id="KW-0418">Kinase</keyword>
<evidence type="ECO:0000256" key="6">
    <source>
        <dbReference type="ARBA" id="ARBA00022692"/>
    </source>
</evidence>
<dbReference type="PROSITE" id="PS50109">
    <property type="entry name" value="HIS_KIN"/>
    <property type="match status" value="1"/>
</dbReference>
<dbReference type="Gene3D" id="6.10.340.10">
    <property type="match status" value="1"/>
</dbReference>
<dbReference type="SMART" id="SM00304">
    <property type="entry name" value="HAMP"/>
    <property type="match status" value="1"/>
</dbReference>
<gene>
    <name evidence="14" type="ORF">E5K00_08715</name>
</gene>
<dbReference type="SMART" id="SM00387">
    <property type="entry name" value="HATPase_c"/>
    <property type="match status" value="1"/>
</dbReference>
<evidence type="ECO:0000256" key="10">
    <source>
        <dbReference type="ARBA" id="ARBA00023136"/>
    </source>
</evidence>
<reference evidence="14 15" key="1">
    <citation type="submission" date="2019-04" db="EMBL/GenBank/DDBJ databases">
        <authorList>
            <person name="Feng G."/>
            <person name="Zhang J."/>
            <person name="Zhu H."/>
        </authorList>
    </citation>
    <scope>NUCLEOTIDE SEQUENCE [LARGE SCALE GENOMIC DNA]</scope>
    <source>
        <strain evidence="14 15">JCM 31653</strain>
    </source>
</reference>
<keyword evidence="6 11" id="KW-0812">Transmembrane</keyword>
<comment type="catalytic activity">
    <reaction evidence="1">
        <text>ATP + protein L-histidine = ADP + protein N-phospho-L-histidine.</text>
        <dbReference type="EC" id="2.7.13.3"/>
    </reaction>
</comment>
<evidence type="ECO:0000256" key="9">
    <source>
        <dbReference type="ARBA" id="ARBA00023012"/>
    </source>
</evidence>
<organism evidence="14 15">
    <name type="scientific">Hymenobacter aquaticus</name>
    <dbReference type="NCBI Taxonomy" id="1867101"/>
    <lineage>
        <taxon>Bacteria</taxon>
        <taxon>Pseudomonadati</taxon>
        <taxon>Bacteroidota</taxon>
        <taxon>Cytophagia</taxon>
        <taxon>Cytophagales</taxon>
        <taxon>Hymenobacteraceae</taxon>
        <taxon>Hymenobacter</taxon>
    </lineage>
</organism>
<dbReference type="CDD" id="cd06225">
    <property type="entry name" value="HAMP"/>
    <property type="match status" value="1"/>
</dbReference>
<dbReference type="Gene3D" id="1.10.287.130">
    <property type="match status" value="1"/>
</dbReference>
<evidence type="ECO:0000256" key="2">
    <source>
        <dbReference type="ARBA" id="ARBA00004370"/>
    </source>
</evidence>
<keyword evidence="5" id="KW-0808">Transferase</keyword>
<feature type="transmembrane region" description="Helical" evidence="11">
    <location>
        <begin position="7"/>
        <end position="30"/>
    </location>
</feature>
<sequence length="455" mass="50291">MLIRNKLILRFTLLVLLIQLCLSGFIYYFYATSRQQRFDDRLRGKALMTTRLLLRQSPHPADAERNFRRRDLMTIVDERVSIYGPGGHLLYTSADSLSQKHNSAQLERIRPGAPVRFRDGNLEAVGVYYLFDGQPYHVFAAGRDAFGYQQLAKLRLILLVGNVGGLVLIVLAGWYFADQALRPMARVVRQVEKITASRLNTRVHEGNGTDEIAQLAITFNGMLSRVEQAFEMQKSFLSHASHELRTPLATLRGTLETSLAYDQNLAEAKQSQATAVEELKKVIELTNGLLALAKADDASFRREPVRLDECLARALQISAATYPAQTLHLEYGDLPAEVEDVFVVPGNEHLLTTSLLNLLDNACKYSSGAVWVVLGYDSPRQLRVTVRDAGIGIAAPDLSRVFEPLYRAANGKSRPGYGIGLALTKKIVELHGGRIELTSAEGAGTTATLVLPTAA</sequence>
<keyword evidence="9" id="KW-0902">Two-component regulatory system</keyword>
<keyword evidence="4" id="KW-0597">Phosphoprotein</keyword>
<dbReference type="GO" id="GO:0000155">
    <property type="term" value="F:phosphorelay sensor kinase activity"/>
    <property type="evidence" value="ECO:0007669"/>
    <property type="project" value="InterPro"/>
</dbReference>
<dbReference type="EMBL" id="SRLC01000001">
    <property type="protein sequence ID" value="TGE25255.1"/>
    <property type="molecule type" value="Genomic_DNA"/>
</dbReference>
<dbReference type="SMART" id="SM00388">
    <property type="entry name" value="HisKA"/>
    <property type="match status" value="1"/>
</dbReference>
<feature type="transmembrane region" description="Helical" evidence="11">
    <location>
        <begin position="156"/>
        <end position="177"/>
    </location>
</feature>
<evidence type="ECO:0000256" key="1">
    <source>
        <dbReference type="ARBA" id="ARBA00000085"/>
    </source>
</evidence>
<evidence type="ECO:0000256" key="7">
    <source>
        <dbReference type="ARBA" id="ARBA00022777"/>
    </source>
</evidence>
<keyword evidence="15" id="KW-1185">Reference proteome</keyword>
<dbReference type="Pfam" id="PF02518">
    <property type="entry name" value="HATPase_c"/>
    <property type="match status" value="1"/>
</dbReference>
<evidence type="ECO:0000259" key="13">
    <source>
        <dbReference type="PROSITE" id="PS50885"/>
    </source>
</evidence>
<accession>A0A4Z0Q6E2</accession>
<evidence type="ECO:0000256" key="11">
    <source>
        <dbReference type="SAM" id="Phobius"/>
    </source>
</evidence>
<evidence type="ECO:0000259" key="12">
    <source>
        <dbReference type="PROSITE" id="PS50109"/>
    </source>
</evidence>
<name>A0A4Z0Q6E2_9BACT</name>
<dbReference type="SUPFAM" id="SSF47384">
    <property type="entry name" value="Homodimeric domain of signal transducing histidine kinase"/>
    <property type="match status" value="1"/>
</dbReference>
<evidence type="ECO:0000256" key="3">
    <source>
        <dbReference type="ARBA" id="ARBA00012438"/>
    </source>
</evidence>
<dbReference type="InterPro" id="IPR003661">
    <property type="entry name" value="HisK_dim/P_dom"/>
</dbReference>
<keyword evidence="10 11" id="KW-0472">Membrane</keyword>
<dbReference type="InterPro" id="IPR005467">
    <property type="entry name" value="His_kinase_dom"/>
</dbReference>
<dbReference type="PRINTS" id="PR00344">
    <property type="entry name" value="BCTRLSENSOR"/>
</dbReference>
<evidence type="ECO:0000313" key="15">
    <source>
        <dbReference type="Proteomes" id="UP000297549"/>
    </source>
</evidence>
<dbReference type="AlphaFoldDB" id="A0A4Z0Q6E2"/>
<evidence type="ECO:0000313" key="14">
    <source>
        <dbReference type="EMBL" id="TGE25255.1"/>
    </source>
</evidence>
<dbReference type="Proteomes" id="UP000297549">
    <property type="component" value="Unassembled WGS sequence"/>
</dbReference>
<dbReference type="InterPro" id="IPR036097">
    <property type="entry name" value="HisK_dim/P_sf"/>
</dbReference>
<dbReference type="SUPFAM" id="SSF55874">
    <property type="entry name" value="ATPase domain of HSP90 chaperone/DNA topoisomerase II/histidine kinase"/>
    <property type="match status" value="1"/>
</dbReference>
<protein>
    <recommendedName>
        <fullName evidence="3">histidine kinase</fullName>
        <ecNumber evidence="3">2.7.13.3</ecNumber>
    </recommendedName>
</protein>
<dbReference type="Gene3D" id="3.30.565.10">
    <property type="entry name" value="Histidine kinase-like ATPase, C-terminal domain"/>
    <property type="match status" value="1"/>
</dbReference>
<dbReference type="CDD" id="cd00082">
    <property type="entry name" value="HisKA"/>
    <property type="match status" value="1"/>
</dbReference>
<comment type="caution">
    <text evidence="14">The sequence shown here is derived from an EMBL/GenBank/DDBJ whole genome shotgun (WGS) entry which is preliminary data.</text>
</comment>
<dbReference type="PANTHER" id="PTHR45436:SF5">
    <property type="entry name" value="SENSOR HISTIDINE KINASE TRCS"/>
    <property type="match status" value="1"/>
</dbReference>
<dbReference type="CDD" id="cd00075">
    <property type="entry name" value="HATPase"/>
    <property type="match status" value="1"/>
</dbReference>
<dbReference type="GO" id="GO:0005886">
    <property type="term" value="C:plasma membrane"/>
    <property type="evidence" value="ECO:0007669"/>
    <property type="project" value="TreeGrafter"/>
</dbReference>
<comment type="subcellular location">
    <subcellularLocation>
        <location evidence="2">Membrane</location>
    </subcellularLocation>
</comment>
<dbReference type="InterPro" id="IPR036890">
    <property type="entry name" value="HATPase_C_sf"/>
</dbReference>
<evidence type="ECO:0000256" key="5">
    <source>
        <dbReference type="ARBA" id="ARBA00022679"/>
    </source>
</evidence>
<dbReference type="InterPro" id="IPR050428">
    <property type="entry name" value="TCS_sensor_his_kinase"/>
</dbReference>
<keyword evidence="8 11" id="KW-1133">Transmembrane helix</keyword>
<dbReference type="InterPro" id="IPR004358">
    <property type="entry name" value="Sig_transdc_His_kin-like_C"/>
</dbReference>
<dbReference type="InterPro" id="IPR003594">
    <property type="entry name" value="HATPase_dom"/>
</dbReference>
<dbReference type="SUPFAM" id="SSF158472">
    <property type="entry name" value="HAMP domain-like"/>
    <property type="match status" value="1"/>
</dbReference>
<dbReference type="EC" id="2.7.13.3" evidence="3"/>
<dbReference type="Pfam" id="PF00672">
    <property type="entry name" value="HAMP"/>
    <property type="match status" value="1"/>
</dbReference>
<dbReference type="PANTHER" id="PTHR45436">
    <property type="entry name" value="SENSOR HISTIDINE KINASE YKOH"/>
    <property type="match status" value="1"/>
</dbReference>
<dbReference type="OrthoDB" id="594725at2"/>
<dbReference type="Pfam" id="PF00512">
    <property type="entry name" value="HisKA"/>
    <property type="match status" value="1"/>
</dbReference>
<dbReference type="RefSeq" id="WP_135462832.1">
    <property type="nucleotide sequence ID" value="NZ_SRLC01000001.1"/>
</dbReference>
<feature type="domain" description="Histidine kinase" evidence="12">
    <location>
        <begin position="239"/>
        <end position="455"/>
    </location>
</feature>
<evidence type="ECO:0000256" key="8">
    <source>
        <dbReference type="ARBA" id="ARBA00022989"/>
    </source>
</evidence>
<dbReference type="PROSITE" id="PS50885">
    <property type="entry name" value="HAMP"/>
    <property type="match status" value="1"/>
</dbReference>
<feature type="domain" description="HAMP" evidence="13">
    <location>
        <begin position="178"/>
        <end position="231"/>
    </location>
</feature>
<proteinExistence type="predicted"/>
<evidence type="ECO:0000256" key="4">
    <source>
        <dbReference type="ARBA" id="ARBA00022553"/>
    </source>
</evidence>
<dbReference type="InterPro" id="IPR003660">
    <property type="entry name" value="HAMP_dom"/>
</dbReference>